<dbReference type="EMBL" id="JAGFNK010000113">
    <property type="protein sequence ID" value="KAI9507743.1"/>
    <property type="molecule type" value="Genomic_DNA"/>
</dbReference>
<accession>A0ACC0U803</accession>
<proteinExistence type="predicted"/>
<dbReference type="Proteomes" id="UP001207468">
    <property type="component" value="Unassembled WGS sequence"/>
</dbReference>
<sequence>MPSTSSVLRSVFSFRTGSTTVFASLFYLAVFTALITFQSAPSVPAITTQHALGLNLERAYRDLYLITKRPHPYNSRENDAVRNLLLERLQEIAKGYSFIHVDDDVQTNAAFLIGQSAVYFQGTNILVKVDGTHDTTENDAVLFSAHFDSVSTAPGATDDGMSVVALVHLIDFLSKNRPKRTSVFNINNGEEDGLNGAHAFLQHPWSNLTSTFLNFEGAGSGGRPFLFRSTSYDIIKPFRSAPHIHADAISQDAWDQGIIRSDTDYSVYSAPRIHDVSRSHATINATVHGYDGLGGGMQGADVAFYRSRSQYHTMDDSIRGMGDDGTQRSLWALMELLRFVGDTILNTKTTGRPSGENERAVYFELLGLYLVAFRQQVLVVAEIVLLSVGPVVLAGLGYLLLRQSTMSASSPSQIRWHSRFRGYGRFWLALVMGVGAQVGLVVGFLKLNPNTVHGHPIATSLSALTLAYLAMAIPLQLAQRLRPIPPSKQRLIILIQLYALTWLFLVGVTILTLKLNVVGLYWVALWNASLLVAVALGVFEGLWGTGNAGRIILPQGGSEDNEQVQSGERHENEASEATPLLRRASPTLVLEEKIQDRAYFWWIFQFSFSTTAPLLNMVTIYTIWIAAMPQTIPDGDWVGIGAPFHPPNARLKVFFAQKVELTDLSGAISHPQLERAVTQLSVIKGYGQDFVETLPSTWDSSGRRCMDGSLHLGFTTCTWTVSSAFQPSITGNEKGSWIVANASRIGPRSLRIEIEGVRTRACRIYVDNHGIKRYRARTRQEGDTDVPMAWTAYEVPAGQRIPLIMLWARSWGSRFEVELDFDAEWTIVGRVSCLWNDGPGGVRIPSLEEARGFLPEWVAISTASHGLVEATSRMVKRPRTPPPSNDEPRYLTVVHPYPLNANLKVLGDRRALALWLACCTGKDVLLAMFHKPTSPGMVIIEVDRDFDRFELLLGMHEWSKFLKGPRNEEEGKSSKVFWCKYNTGRLVEKNGWNRVYIEEHWFNGWSPKLTHLSSSDIRFPYPKTTWCDVPSEAMTGEPLCRPLPESKFPTPPPAPKAPVGSLQWISLKSGDSSPVTLSSSSSSRGSKKAVPSDSVSMTSSTRTSSSGSALSSRRPAPSPAPSSLTPHLRERLGAWSRQLPVATSRVPSTVGSRQRSDANSARGSAHPLTRPPGLPLPSGPTNKPSTGRYERFDWGDEYDEDEYDPSTANVSLYHEALSNHVPDPEGPIEPDQDYDYDEEDVPKRSTEDAMKDLFGSAPKAGRSACDRTHIGIQEGGNDNLWDGYVAPRKELPTKINKKGGEDWICPIHGSLCNPGICEKRGRLEMKRRLDQERQKRLEDKMKRQEKSEQNARRRLEKDSKREMSSDCSSSSETEGVDHDSRGRVEHSAEPSSLPESPESANGSEDDADDHWLWVGESDRLPKVNLMRRTSSVTNTHSDDDDELNVTSASTPRKAQTSTNVSRRDGSGANSWKQRGAAGFRPTVSAQSPTPGRTQSAWGARSSTCTEDSLATDERSIWGDAGVGTSQSPPLDRRQRMWDTRSTARVPTTPSSTRSERSTATNRTSTSRSSSAATSNQSENTIPSPTDLVVPPGGFPIYANEEWADPIAAAQKRRSSRRRHRKARGDDGSESGTQNTEQDSRSGSMAFDCQPKLPSVLDMDVELPPGGPGEHWGEPEVEW</sequence>
<reference evidence="1" key="1">
    <citation type="submission" date="2021-03" db="EMBL/GenBank/DDBJ databases">
        <title>Evolutionary priming and transition to the ectomycorrhizal habit in an iconic lineage of mushroom-forming fungi: is preadaptation a requirement?</title>
        <authorList>
            <consortium name="DOE Joint Genome Institute"/>
            <person name="Looney B.P."/>
            <person name="Miyauchi S."/>
            <person name="Morin E."/>
            <person name="Drula E."/>
            <person name="Courty P.E."/>
            <person name="Chicoki N."/>
            <person name="Fauchery L."/>
            <person name="Kohler A."/>
            <person name="Kuo A."/>
            <person name="LaButti K."/>
            <person name="Pangilinan J."/>
            <person name="Lipzen A."/>
            <person name="Riley R."/>
            <person name="Andreopoulos W."/>
            <person name="He G."/>
            <person name="Johnson J."/>
            <person name="Barry K.W."/>
            <person name="Grigoriev I.V."/>
            <person name="Nagy L."/>
            <person name="Hibbett D."/>
            <person name="Henrissat B."/>
            <person name="Matheny P.B."/>
            <person name="Labbe J."/>
            <person name="Martin A.F."/>
        </authorList>
    </citation>
    <scope>NUCLEOTIDE SEQUENCE</scope>
    <source>
        <strain evidence="1">BPL698</strain>
    </source>
</reference>
<evidence type="ECO:0000313" key="1">
    <source>
        <dbReference type="EMBL" id="KAI9507743.1"/>
    </source>
</evidence>
<protein>
    <submittedName>
        <fullName evidence="1">Uncharacterized protein</fullName>
    </submittedName>
</protein>
<organism evidence="1 2">
    <name type="scientific">Russula earlei</name>
    <dbReference type="NCBI Taxonomy" id="71964"/>
    <lineage>
        <taxon>Eukaryota</taxon>
        <taxon>Fungi</taxon>
        <taxon>Dikarya</taxon>
        <taxon>Basidiomycota</taxon>
        <taxon>Agaricomycotina</taxon>
        <taxon>Agaricomycetes</taxon>
        <taxon>Russulales</taxon>
        <taxon>Russulaceae</taxon>
        <taxon>Russula</taxon>
    </lineage>
</organism>
<comment type="caution">
    <text evidence="1">The sequence shown here is derived from an EMBL/GenBank/DDBJ whole genome shotgun (WGS) entry which is preliminary data.</text>
</comment>
<gene>
    <name evidence="1" type="ORF">F5148DRAFT_1284822</name>
</gene>
<evidence type="ECO:0000313" key="2">
    <source>
        <dbReference type="Proteomes" id="UP001207468"/>
    </source>
</evidence>
<keyword evidence="2" id="KW-1185">Reference proteome</keyword>
<name>A0ACC0U803_9AGAM</name>